<evidence type="ECO:0000313" key="2">
    <source>
        <dbReference type="Proteomes" id="UP001060261"/>
    </source>
</evidence>
<dbReference type="RefSeq" id="WP_260561424.1">
    <property type="nucleotide sequence ID" value="NZ_BAABEC010000192.1"/>
</dbReference>
<dbReference type="EMBL" id="CP104213">
    <property type="protein sequence ID" value="UWX65168.1"/>
    <property type="molecule type" value="Genomic_DNA"/>
</dbReference>
<dbReference type="Proteomes" id="UP001060261">
    <property type="component" value="Chromosome"/>
</dbReference>
<accession>A0ABY5YN44</accession>
<evidence type="ECO:0000313" key="1">
    <source>
        <dbReference type="EMBL" id="UWX65168.1"/>
    </source>
</evidence>
<organism evidence="1 2">
    <name type="scientific">Deinococcus rubellus</name>
    <dbReference type="NCBI Taxonomy" id="1889240"/>
    <lineage>
        <taxon>Bacteria</taxon>
        <taxon>Thermotogati</taxon>
        <taxon>Deinococcota</taxon>
        <taxon>Deinococci</taxon>
        <taxon>Deinococcales</taxon>
        <taxon>Deinococcaceae</taxon>
        <taxon>Deinococcus</taxon>
    </lineage>
</organism>
<dbReference type="InterPro" id="IPR010985">
    <property type="entry name" value="Ribbon_hlx_hlx"/>
</dbReference>
<sequence>MTALSVRLPDSLHLQLKLLAQQEGVSINQLVTLAVAEKVTALKTEDYLLERAAKGNREAFLAVLAKAPKVEPAPEDRLP</sequence>
<protein>
    <submittedName>
        <fullName evidence="1">Type II toxin-antitoxin system HicB family antitoxin</fullName>
    </submittedName>
</protein>
<name>A0ABY5YN44_9DEIO</name>
<reference evidence="1" key="1">
    <citation type="submission" date="2022-09" db="EMBL/GenBank/DDBJ databases">
        <title>genome sequence of Deinococcus rubellus.</title>
        <authorList>
            <person name="Srinivasan S."/>
        </authorList>
    </citation>
    <scope>NUCLEOTIDE SEQUENCE</scope>
    <source>
        <strain evidence="1">Ant6</strain>
    </source>
</reference>
<dbReference type="InterPro" id="IPR008651">
    <property type="entry name" value="Uncharacterised_HicB"/>
</dbReference>
<dbReference type="Pfam" id="PF05534">
    <property type="entry name" value="HicB"/>
    <property type="match status" value="1"/>
</dbReference>
<dbReference type="SUPFAM" id="SSF47598">
    <property type="entry name" value="Ribbon-helix-helix"/>
    <property type="match status" value="1"/>
</dbReference>
<gene>
    <name evidence="1" type="ORF">N0D28_05790</name>
</gene>
<keyword evidence="2" id="KW-1185">Reference proteome</keyword>
<proteinExistence type="predicted"/>